<dbReference type="InterPro" id="IPR058163">
    <property type="entry name" value="LysR-type_TF_proteobact-type"/>
</dbReference>
<dbReference type="InterPro" id="IPR005119">
    <property type="entry name" value="LysR_subst-bd"/>
</dbReference>
<dbReference type="GO" id="GO:0043565">
    <property type="term" value="F:sequence-specific DNA binding"/>
    <property type="evidence" value="ECO:0007669"/>
    <property type="project" value="TreeGrafter"/>
</dbReference>
<dbReference type="OrthoDB" id="8705920at2"/>
<dbReference type="InterPro" id="IPR036388">
    <property type="entry name" value="WH-like_DNA-bd_sf"/>
</dbReference>
<dbReference type="GO" id="GO:0006351">
    <property type="term" value="P:DNA-templated transcription"/>
    <property type="evidence" value="ECO:0007669"/>
    <property type="project" value="TreeGrafter"/>
</dbReference>
<dbReference type="Pfam" id="PF03466">
    <property type="entry name" value="LysR_substrate"/>
    <property type="match status" value="1"/>
</dbReference>
<evidence type="ECO:0000259" key="6">
    <source>
        <dbReference type="PROSITE" id="PS50931"/>
    </source>
</evidence>
<dbReference type="FunFam" id="1.10.10.10:FF:000001">
    <property type="entry name" value="LysR family transcriptional regulator"/>
    <property type="match status" value="1"/>
</dbReference>
<feature type="region of interest" description="Disordered" evidence="5">
    <location>
        <begin position="350"/>
        <end position="369"/>
    </location>
</feature>
<comment type="similarity">
    <text evidence="1">Belongs to the LysR transcriptional regulatory family.</text>
</comment>
<dbReference type="Gene3D" id="3.40.190.290">
    <property type="match status" value="1"/>
</dbReference>
<dbReference type="PANTHER" id="PTHR30537:SF5">
    <property type="entry name" value="HTH-TYPE TRANSCRIPTIONAL ACTIVATOR TTDR-RELATED"/>
    <property type="match status" value="1"/>
</dbReference>
<evidence type="ECO:0000313" key="8">
    <source>
        <dbReference type="Proteomes" id="UP000480275"/>
    </source>
</evidence>
<dbReference type="PROSITE" id="PS50931">
    <property type="entry name" value="HTH_LYSR"/>
    <property type="match status" value="1"/>
</dbReference>
<dbReference type="AlphaFoldDB" id="A0A6L5JU14"/>
<proteinExistence type="inferred from homology"/>
<accession>A0A6L5JU14</accession>
<evidence type="ECO:0000256" key="5">
    <source>
        <dbReference type="SAM" id="MobiDB-lite"/>
    </source>
</evidence>
<keyword evidence="3" id="KW-0238">DNA-binding</keyword>
<dbReference type="SUPFAM" id="SSF53850">
    <property type="entry name" value="Periplasmic binding protein-like II"/>
    <property type="match status" value="1"/>
</dbReference>
<dbReference type="Gene3D" id="1.10.10.10">
    <property type="entry name" value="Winged helix-like DNA-binding domain superfamily/Winged helix DNA-binding domain"/>
    <property type="match status" value="1"/>
</dbReference>
<protein>
    <submittedName>
        <fullName evidence="7">LysR family transcriptional regulator</fullName>
    </submittedName>
</protein>
<feature type="domain" description="HTH lysR-type" evidence="6">
    <location>
        <begin position="35"/>
        <end position="87"/>
    </location>
</feature>
<dbReference type="Pfam" id="PF00126">
    <property type="entry name" value="HTH_1"/>
    <property type="match status" value="1"/>
</dbReference>
<reference evidence="7 8" key="1">
    <citation type="submission" date="2019-10" db="EMBL/GenBank/DDBJ databases">
        <title>Whole-genome sequence of the purple nonsulfur photosynthetic bacterium Rhodocyclus tenuis.</title>
        <authorList>
            <person name="Kyndt J.A."/>
            <person name="Meyer T.E."/>
        </authorList>
    </citation>
    <scope>NUCLEOTIDE SEQUENCE [LARGE SCALE GENOMIC DNA]</scope>
    <source>
        <strain evidence="7 8">DSM 110</strain>
    </source>
</reference>
<evidence type="ECO:0000256" key="3">
    <source>
        <dbReference type="ARBA" id="ARBA00023125"/>
    </source>
</evidence>
<name>A0A6L5JU14_RHOTE</name>
<keyword evidence="4" id="KW-0804">Transcription</keyword>
<evidence type="ECO:0000256" key="4">
    <source>
        <dbReference type="ARBA" id="ARBA00023163"/>
    </source>
</evidence>
<evidence type="ECO:0000256" key="1">
    <source>
        <dbReference type="ARBA" id="ARBA00009437"/>
    </source>
</evidence>
<dbReference type="CDD" id="cd08422">
    <property type="entry name" value="PBP2_CrgA_like"/>
    <property type="match status" value="1"/>
</dbReference>
<dbReference type="InterPro" id="IPR036390">
    <property type="entry name" value="WH_DNA-bd_sf"/>
</dbReference>
<evidence type="ECO:0000256" key="2">
    <source>
        <dbReference type="ARBA" id="ARBA00023015"/>
    </source>
</evidence>
<gene>
    <name evidence="7" type="ORF">GHK24_02230</name>
</gene>
<sequence length="381" mass="40048">MPQNHPTPASAAPRASETPEQSTDEVSLLNHLGEMAVFARVLEAGSFSAAARQLALSTSAVSKQIGRLEHALGVRLLNRSTRALSLTDAGRAVHTHCAQLVAAANSARDAAKGQGAAPAGRLRISAPIAYGTQHIAAALPGFLARYPQIEVELVLLDRAVDAQAEGFDLIIQHSAPGDGSLVSRPLAASETVVCAAPAYLAQRDRPGQPEELAAHNCLRESHAHSELWRFIPRHDAGKTDVQTIRVSGNYRVNSHAAIVAAALAGIGIARLPRRCVADELAKGSLCELLPNWRTPDVPAYAVGPAFEARPPFAAERSSGAAIRAFIEHLLAYDAAQAQIMAAATTEAPIAPDVPGAPGTPADTSKPAHDGRAFVRPSWMGW</sequence>
<dbReference type="InterPro" id="IPR000847">
    <property type="entry name" value="LysR_HTH_N"/>
</dbReference>
<dbReference type="GO" id="GO:0003700">
    <property type="term" value="F:DNA-binding transcription factor activity"/>
    <property type="evidence" value="ECO:0007669"/>
    <property type="project" value="InterPro"/>
</dbReference>
<comment type="caution">
    <text evidence="7">The sequence shown here is derived from an EMBL/GenBank/DDBJ whole genome shotgun (WGS) entry which is preliminary data.</text>
</comment>
<dbReference type="PANTHER" id="PTHR30537">
    <property type="entry name" value="HTH-TYPE TRANSCRIPTIONAL REGULATOR"/>
    <property type="match status" value="1"/>
</dbReference>
<evidence type="ECO:0000313" key="7">
    <source>
        <dbReference type="EMBL" id="MQY50596.1"/>
    </source>
</evidence>
<keyword evidence="2" id="KW-0805">Transcription regulation</keyword>
<dbReference type="EMBL" id="WIXJ01000001">
    <property type="protein sequence ID" value="MQY50596.1"/>
    <property type="molecule type" value="Genomic_DNA"/>
</dbReference>
<feature type="region of interest" description="Disordered" evidence="5">
    <location>
        <begin position="1"/>
        <end position="24"/>
    </location>
</feature>
<dbReference type="Proteomes" id="UP000480275">
    <property type="component" value="Unassembled WGS sequence"/>
</dbReference>
<dbReference type="PRINTS" id="PR00039">
    <property type="entry name" value="HTHLYSR"/>
</dbReference>
<organism evidence="7 8">
    <name type="scientific">Rhodocyclus tenuis</name>
    <name type="common">Rhodospirillum tenue</name>
    <dbReference type="NCBI Taxonomy" id="1066"/>
    <lineage>
        <taxon>Bacteria</taxon>
        <taxon>Pseudomonadati</taxon>
        <taxon>Pseudomonadota</taxon>
        <taxon>Betaproteobacteria</taxon>
        <taxon>Rhodocyclales</taxon>
        <taxon>Rhodocyclaceae</taxon>
        <taxon>Rhodocyclus</taxon>
    </lineage>
</organism>
<dbReference type="SUPFAM" id="SSF46785">
    <property type="entry name" value="Winged helix' DNA-binding domain"/>
    <property type="match status" value="1"/>
</dbReference>